<sequence length="541" mass="59292">MADPTPLTIGAEADGVLGVVEGHIVRNDPKSFESVKPLLIRPIQVEAQGKRGEGSDSDDTEYEISLQEWMFQEIRRTLADNVGVYVNEQDDDTKVNVQGIHMAGGVPLYYGWRVVDESTARIPIDETRQYHPQVSYPSLELLTPAMEFNQKSLNEIAAVYKCLTITETPGFRPGPLTPTTCGYHVHVGIGAERFSAHQARRIACVTYATGPLLSQLLPSHRKGNLHARMNRYYSFLAHGQDANWACEEVRIAAQSQDREERDANFGTNGGMKETPLPVPAETYVPSGPLKFSWETKTNEEKGKGGEATDDRGDVEMQKAPQFTRKLLRGSLPCEDLDPKAFFYTSPQEVLLSATYTVPSRFEDAESSPASIAKAVDVVMCCPSAAAVAQLLRPGRLGVSFSNLATPFRNYMHQKPTIEFRQLPATFNAEAACAWISVVAQLCRVAIDWTWGDFTVLLRRCALADAKPQEYDVFDLLVDIGCAEQAALIQDMVIDGPDGSPFVRSNEPDDGGQQSGSGGESPSSNTPGGNGTESRPFEINLP</sequence>
<dbReference type="EMBL" id="JAQQWK010000003">
    <property type="protein sequence ID" value="KAK8044855.1"/>
    <property type="molecule type" value="Genomic_DNA"/>
</dbReference>
<organism evidence="2 3">
    <name type="scientific">Apiospora rasikravindrae</name>
    <dbReference type="NCBI Taxonomy" id="990691"/>
    <lineage>
        <taxon>Eukaryota</taxon>
        <taxon>Fungi</taxon>
        <taxon>Dikarya</taxon>
        <taxon>Ascomycota</taxon>
        <taxon>Pezizomycotina</taxon>
        <taxon>Sordariomycetes</taxon>
        <taxon>Xylariomycetidae</taxon>
        <taxon>Amphisphaeriales</taxon>
        <taxon>Apiosporaceae</taxon>
        <taxon>Apiospora</taxon>
    </lineage>
</organism>
<evidence type="ECO:0000313" key="2">
    <source>
        <dbReference type="EMBL" id="KAK8044855.1"/>
    </source>
</evidence>
<comment type="caution">
    <text evidence="2">The sequence shown here is derived from an EMBL/GenBank/DDBJ whole genome shotgun (WGS) entry which is preliminary data.</text>
</comment>
<dbReference type="PANTHER" id="PTHR36847">
    <property type="entry name" value="AMIDOLIGASE ENZYME"/>
    <property type="match status" value="1"/>
</dbReference>
<dbReference type="Proteomes" id="UP001444661">
    <property type="component" value="Unassembled WGS sequence"/>
</dbReference>
<reference evidence="2 3" key="1">
    <citation type="submission" date="2023-01" db="EMBL/GenBank/DDBJ databases">
        <title>Analysis of 21 Apiospora genomes using comparative genomics revels a genus with tremendous synthesis potential of carbohydrate active enzymes and secondary metabolites.</title>
        <authorList>
            <person name="Sorensen T."/>
        </authorList>
    </citation>
    <scope>NUCLEOTIDE SEQUENCE [LARGE SCALE GENOMIC DNA]</scope>
    <source>
        <strain evidence="2 3">CBS 33761</strain>
    </source>
</reference>
<gene>
    <name evidence="2" type="ORF">PG993_004879</name>
</gene>
<dbReference type="Pfam" id="PF12224">
    <property type="entry name" value="Amidoligase_2"/>
    <property type="match status" value="1"/>
</dbReference>
<feature type="region of interest" description="Disordered" evidence="1">
    <location>
        <begin position="255"/>
        <end position="278"/>
    </location>
</feature>
<proteinExistence type="predicted"/>
<evidence type="ECO:0000256" key="1">
    <source>
        <dbReference type="SAM" id="MobiDB-lite"/>
    </source>
</evidence>
<accession>A0ABR1TG02</accession>
<keyword evidence="3" id="KW-1185">Reference proteome</keyword>
<dbReference type="PANTHER" id="PTHR36847:SF1">
    <property type="entry name" value="AMIDOLIGASE ENZYME"/>
    <property type="match status" value="1"/>
</dbReference>
<protein>
    <submittedName>
        <fullName evidence="2">Uncharacterized protein</fullName>
    </submittedName>
</protein>
<evidence type="ECO:0000313" key="3">
    <source>
        <dbReference type="Proteomes" id="UP001444661"/>
    </source>
</evidence>
<name>A0ABR1TG02_9PEZI</name>
<feature type="region of interest" description="Disordered" evidence="1">
    <location>
        <begin position="497"/>
        <end position="541"/>
    </location>
</feature>
<dbReference type="InterPro" id="IPR022025">
    <property type="entry name" value="Amidoligase_2"/>
</dbReference>